<dbReference type="EMBL" id="UINC01034509">
    <property type="protein sequence ID" value="SVB25459.1"/>
    <property type="molecule type" value="Genomic_DNA"/>
</dbReference>
<dbReference type="AlphaFoldDB" id="A0A382CHZ2"/>
<reference evidence="1" key="1">
    <citation type="submission" date="2018-05" db="EMBL/GenBank/DDBJ databases">
        <authorList>
            <person name="Lanie J.A."/>
            <person name="Ng W.-L."/>
            <person name="Kazmierczak K.M."/>
            <person name="Andrzejewski T.M."/>
            <person name="Davidsen T.M."/>
            <person name="Wayne K.J."/>
            <person name="Tettelin H."/>
            <person name="Glass J.I."/>
            <person name="Rusch D."/>
            <person name="Podicherti R."/>
            <person name="Tsui H.-C.T."/>
            <person name="Winkler M.E."/>
        </authorList>
    </citation>
    <scope>NUCLEOTIDE SEQUENCE</scope>
</reference>
<proteinExistence type="predicted"/>
<protein>
    <submittedName>
        <fullName evidence="1">Uncharacterized protein</fullName>
    </submittedName>
</protein>
<name>A0A382CHZ2_9ZZZZ</name>
<accession>A0A382CHZ2</accession>
<sequence>MTRKLSEIAKEIRTDWKRVNYAAEPYLDAMGTLGSIDDNYLLDSGKSVVLYFLSNAGSWRGEVAKRIKQELRSL</sequence>
<evidence type="ECO:0000313" key="1">
    <source>
        <dbReference type="EMBL" id="SVB25459.1"/>
    </source>
</evidence>
<organism evidence="1">
    <name type="scientific">marine metagenome</name>
    <dbReference type="NCBI Taxonomy" id="408172"/>
    <lineage>
        <taxon>unclassified sequences</taxon>
        <taxon>metagenomes</taxon>
        <taxon>ecological metagenomes</taxon>
    </lineage>
</organism>
<gene>
    <name evidence="1" type="ORF">METZ01_LOCUS178313</name>
</gene>